<dbReference type="EMBL" id="MT143593">
    <property type="protein sequence ID" value="QJA98596.1"/>
    <property type="molecule type" value="Genomic_DNA"/>
</dbReference>
<evidence type="ECO:0000313" key="2">
    <source>
        <dbReference type="EMBL" id="QJB02127.1"/>
    </source>
</evidence>
<reference evidence="2" key="1">
    <citation type="submission" date="2020-03" db="EMBL/GenBank/DDBJ databases">
        <title>The deep terrestrial virosphere.</title>
        <authorList>
            <person name="Holmfeldt K."/>
            <person name="Nilsson E."/>
            <person name="Simone D."/>
            <person name="Lopez-Fernandez M."/>
            <person name="Wu X."/>
            <person name="de Brujin I."/>
            <person name="Lundin D."/>
            <person name="Andersson A."/>
            <person name="Bertilsson S."/>
            <person name="Dopson M."/>
        </authorList>
    </citation>
    <scope>NUCLEOTIDE SEQUENCE</scope>
    <source>
        <strain evidence="1">MM171A01696</strain>
        <strain evidence="2">MM171B01444</strain>
    </source>
</reference>
<dbReference type="AlphaFoldDB" id="A0A6M3M386"/>
<sequence>MALVTGTPLGTLTSSEELYLEGAPYIYYQDNAMTPLFNPDGDGFYWGLSGTTAYPVYELGCVSDVTLSENLTMNDVLCDNIGVKSTIQQRNYIEFSFAFQQPFPLENLAPVLKGGVVTETSPTQKFGFGSIDQDQYYMVYCPKVYDTTAGDYVWLHLNKASFVDAFTINMGFGSPWQVTGIKLRAFADTDKPSTMQFGMFGRSDLSVIP</sequence>
<proteinExistence type="predicted"/>
<dbReference type="EMBL" id="MT143760">
    <property type="protein sequence ID" value="QJB02127.1"/>
    <property type="molecule type" value="Genomic_DNA"/>
</dbReference>
<protein>
    <submittedName>
        <fullName evidence="2">Uncharacterized protein</fullName>
    </submittedName>
</protein>
<evidence type="ECO:0000313" key="1">
    <source>
        <dbReference type="EMBL" id="QJA98596.1"/>
    </source>
</evidence>
<name>A0A6M3M386_9ZZZZ</name>
<gene>
    <name evidence="1" type="ORF">MM171A01696_0006</name>
    <name evidence="2" type="ORF">MM171B01444_0006</name>
</gene>
<organism evidence="2">
    <name type="scientific">viral metagenome</name>
    <dbReference type="NCBI Taxonomy" id="1070528"/>
    <lineage>
        <taxon>unclassified sequences</taxon>
        <taxon>metagenomes</taxon>
        <taxon>organismal metagenomes</taxon>
    </lineage>
</organism>
<accession>A0A6M3M386</accession>